<dbReference type="AlphaFoldDB" id="A0A7T4DKM0"/>
<protein>
    <submittedName>
        <fullName evidence="1">Uncharacterized protein</fullName>
    </submittedName>
</protein>
<gene>
    <name evidence="1" type="ORF">I6H47_02765</name>
</gene>
<accession>A0A7T4DKM0</accession>
<organism evidence="1 2">
    <name type="scientific">Brevibacterium casei</name>
    <dbReference type="NCBI Taxonomy" id="33889"/>
    <lineage>
        <taxon>Bacteria</taxon>
        <taxon>Bacillati</taxon>
        <taxon>Actinomycetota</taxon>
        <taxon>Actinomycetes</taxon>
        <taxon>Micrococcales</taxon>
        <taxon>Brevibacteriaceae</taxon>
        <taxon>Brevibacterium</taxon>
    </lineage>
</organism>
<sequence length="268" mass="28979">MIVTEAGHGHAADGDAEEHRAAKRLLASRHVLNHDRAAAKDSVLGTRWITVDLERIRRLPHRLRCLWPKQLLPTGDRAGTTGSRATASAGMVVTPTAAGLREHPTDVVRPRDLDVLSAWLAGFASELNLTRFRLGIVVGGADAALTLEIAVCADTALAMLALRGTDFSDFAGFEFLRRLDITDLAVVGEELTDLITGDCVLTLTYAGVRNRSGMEFLHRQGDSWHRPLLERGTAGVTVAEMEDVGAEAVRMLIAATLAELCRTEEAAR</sequence>
<dbReference type="Proteomes" id="UP000595374">
    <property type="component" value="Chromosome"/>
</dbReference>
<reference evidence="1 2" key="1">
    <citation type="submission" date="2020-12" db="EMBL/GenBank/DDBJ databases">
        <title>FDA dAtabase for Regulatory Grade micrObial Sequences (FDA-ARGOS): Supporting development and validation of Infectious Disease Dx tests.</title>
        <authorList>
            <person name="Sproer C."/>
            <person name="Gronow S."/>
            <person name="Severitt S."/>
            <person name="Schroder I."/>
            <person name="Tallon L."/>
            <person name="Sadzewicz L."/>
            <person name="Zhao X."/>
            <person name="Boylan J."/>
            <person name="Ott S."/>
            <person name="Bowen H."/>
            <person name="Vavikolanu K."/>
            <person name="Mehta A."/>
            <person name="Aluvathingal J."/>
            <person name="Nadendla S."/>
            <person name="Lowell S."/>
            <person name="Myers T."/>
            <person name="Yan Y."/>
            <person name="Sichtig H."/>
        </authorList>
    </citation>
    <scope>NUCLEOTIDE SEQUENCE [LARGE SCALE GENOMIC DNA]</scope>
    <source>
        <strain evidence="1 2">FDAARGOS_990</strain>
    </source>
</reference>
<evidence type="ECO:0000313" key="2">
    <source>
        <dbReference type="Proteomes" id="UP000595374"/>
    </source>
</evidence>
<dbReference type="RefSeq" id="WP_198499953.1">
    <property type="nucleotide sequence ID" value="NZ_CP065989.1"/>
</dbReference>
<proteinExistence type="predicted"/>
<evidence type="ECO:0000313" key="1">
    <source>
        <dbReference type="EMBL" id="QQB14914.1"/>
    </source>
</evidence>
<name>A0A7T4DKM0_9MICO</name>
<dbReference type="EMBL" id="CP065989">
    <property type="protein sequence ID" value="QQB14914.1"/>
    <property type="molecule type" value="Genomic_DNA"/>
</dbReference>